<proteinExistence type="predicted"/>
<dbReference type="GO" id="GO:0042834">
    <property type="term" value="F:peptidoglycan binding"/>
    <property type="evidence" value="ECO:0007669"/>
    <property type="project" value="InterPro"/>
</dbReference>
<evidence type="ECO:0000313" key="2">
    <source>
        <dbReference type="EMBL" id="MBC9813847.1"/>
    </source>
</evidence>
<dbReference type="Pfam" id="PF05036">
    <property type="entry name" value="SPOR"/>
    <property type="match status" value="1"/>
</dbReference>
<dbReference type="InterPro" id="IPR036680">
    <property type="entry name" value="SPOR-like_sf"/>
</dbReference>
<dbReference type="RefSeq" id="WP_163492982.1">
    <property type="nucleotide sequence ID" value="NZ_JACVEL010000017.1"/>
</dbReference>
<feature type="domain" description="SPOR" evidence="1">
    <location>
        <begin position="312"/>
        <end position="386"/>
    </location>
</feature>
<keyword evidence="3" id="KW-1185">Reference proteome</keyword>
<dbReference type="Gene3D" id="3.30.70.1070">
    <property type="entry name" value="Sporulation related repeat"/>
    <property type="match status" value="1"/>
</dbReference>
<dbReference type="PROSITE" id="PS51724">
    <property type="entry name" value="SPOR"/>
    <property type="match status" value="1"/>
</dbReference>
<dbReference type="Proteomes" id="UP000652681">
    <property type="component" value="Unassembled WGS sequence"/>
</dbReference>
<organism evidence="2 3">
    <name type="scientific">Taishania pollutisoli</name>
    <dbReference type="NCBI Taxonomy" id="2766479"/>
    <lineage>
        <taxon>Bacteria</taxon>
        <taxon>Pseudomonadati</taxon>
        <taxon>Bacteroidota</taxon>
        <taxon>Flavobacteriia</taxon>
        <taxon>Flavobacteriales</taxon>
        <taxon>Crocinitomicaceae</taxon>
        <taxon>Taishania</taxon>
    </lineage>
</organism>
<sequence>MDEIIGSLLLRHNCVIIPGFGGFVAKQASAQIDYKSGVISPPRKSLLFNRQLISNDGLLVSEFALRNQTSYDEALDSVRQMIGNWNVELSSGNRVSIDKVGFLFFDQERNICFEQDREFNLLLSSYGLGSVHFLTESDVAIAQHKIEVMEQSLITEEKPTLVVEIPEIKPIVAEQITHLSPAQPEEEKHIVVVPKKSNFWKYAAAACAIPVIFYSLWIPMKTDVLESKMISFQDFNPFHKQEQATYTQQSVEKKITKKGEQQQSLETQLEAVESNEDTYSYNLTNETYVLVNIEKKQEVENSVENTSQPTYTSAAGTMSYIVGCFSDEINAQNLVNDLRKKGFNASIKDRKAGLSRVSIGSANSQEELNQLMAKSTALGLTGWVLK</sequence>
<dbReference type="InterPro" id="IPR007730">
    <property type="entry name" value="SPOR-like_dom"/>
</dbReference>
<dbReference type="SUPFAM" id="SSF110997">
    <property type="entry name" value="Sporulation related repeat"/>
    <property type="match status" value="1"/>
</dbReference>
<accession>A0A8J6P8T7</accession>
<gene>
    <name evidence="2" type="ORF">H9Y05_15330</name>
</gene>
<evidence type="ECO:0000259" key="1">
    <source>
        <dbReference type="PROSITE" id="PS51724"/>
    </source>
</evidence>
<evidence type="ECO:0000313" key="3">
    <source>
        <dbReference type="Proteomes" id="UP000652681"/>
    </source>
</evidence>
<protein>
    <submittedName>
        <fullName evidence="2">HU-CCDC81 and SPOR domain-containing protein</fullName>
    </submittedName>
</protein>
<comment type="caution">
    <text evidence="2">The sequence shown here is derived from an EMBL/GenBank/DDBJ whole genome shotgun (WGS) entry which is preliminary data.</text>
</comment>
<reference evidence="2" key="1">
    <citation type="submission" date="2020-09" db="EMBL/GenBank/DDBJ databases">
        <title>Taishania pollutisoli gen. nov., sp. nov., Isolated from Tetrabromobisphenol A-Contaminated Soil.</title>
        <authorList>
            <person name="Chen Q."/>
        </authorList>
    </citation>
    <scope>NUCLEOTIDE SEQUENCE</scope>
    <source>
        <strain evidence="2">CZZ-1</strain>
    </source>
</reference>
<dbReference type="InterPro" id="IPR041268">
    <property type="entry name" value="HU-CCDC81_bac_2"/>
</dbReference>
<name>A0A8J6P8T7_9FLAO</name>
<dbReference type="InterPro" id="IPR040495">
    <property type="entry name" value="HU-CCDC81_bac_1"/>
</dbReference>
<dbReference type="AlphaFoldDB" id="A0A8J6P8T7"/>
<dbReference type="EMBL" id="JACVEL010000017">
    <property type="protein sequence ID" value="MBC9813847.1"/>
    <property type="molecule type" value="Genomic_DNA"/>
</dbReference>
<dbReference type="Pfam" id="PF18174">
    <property type="entry name" value="HU-CCDC81_bac_1"/>
    <property type="match status" value="1"/>
</dbReference>
<dbReference type="Pfam" id="PF18175">
    <property type="entry name" value="HU-CCDC81_bac_2"/>
    <property type="match status" value="1"/>
</dbReference>